<dbReference type="SUPFAM" id="SSF57889">
    <property type="entry name" value="Cysteine-rich domain"/>
    <property type="match status" value="6"/>
</dbReference>
<keyword evidence="1" id="KW-0479">Metal-binding</keyword>
<evidence type="ECO:0000256" key="2">
    <source>
        <dbReference type="ARBA" id="ARBA00022737"/>
    </source>
</evidence>
<dbReference type="Gene3D" id="3.30.365.10">
    <property type="entry name" value="Aldehyde oxidase/xanthine dehydrogenase, molybdopterin binding domain"/>
    <property type="match status" value="2"/>
</dbReference>
<feature type="domain" description="Zinc finger PHD-type" evidence="6">
    <location>
        <begin position="338"/>
        <end position="397"/>
    </location>
</feature>
<dbReference type="InterPro" id="IPR037165">
    <property type="entry name" value="AldOxase/xan_DH_Mopterin-bd_sf"/>
</dbReference>
<evidence type="ECO:0000256" key="5">
    <source>
        <dbReference type="SAM" id="MobiDB-lite"/>
    </source>
</evidence>
<dbReference type="SMART" id="SM00249">
    <property type="entry name" value="PHD"/>
    <property type="match status" value="4"/>
</dbReference>
<feature type="domain" description="Zinc finger PHD-type" evidence="6">
    <location>
        <begin position="576"/>
        <end position="639"/>
    </location>
</feature>
<dbReference type="Proteomes" id="UP000266723">
    <property type="component" value="Unassembled WGS sequence"/>
</dbReference>
<evidence type="ECO:0000313" key="7">
    <source>
        <dbReference type="EMBL" id="KAF3562786.1"/>
    </source>
</evidence>
<dbReference type="Pfam" id="PF20256">
    <property type="entry name" value="MoCoBD_2"/>
    <property type="match status" value="1"/>
</dbReference>
<dbReference type="InterPro" id="IPR053192">
    <property type="entry name" value="Vacuole_Formation_Reg"/>
</dbReference>
<dbReference type="InterPro" id="IPR046867">
    <property type="entry name" value="AldOxase/xan_DH_MoCoBD2"/>
</dbReference>
<organism evidence="7 8">
    <name type="scientific">Brassica cretica</name>
    <name type="common">Mustard</name>
    <dbReference type="NCBI Taxonomy" id="69181"/>
    <lineage>
        <taxon>Eukaryota</taxon>
        <taxon>Viridiplantae</taxon>
        <taxon>Streptophyta</taxon>
        <taxon>Embryophyta</taxon>
        <taxon>Tracheophyta</taxon>
        <taxon>Spermatophyta</taxon>
        <taxon>Magnoliopsida</taxon>
        <taxon>eudicotyledons</taxon>
        <taxon>Gunneridae</taxon>
        <taxon>Pentapetalae</taxon>
        <taxon>rosids</taxon>
        <taxon>malvids</taxon>
        <taxon>Brassicales</taxon>
        <taxon>Brassicaceae</taxon>
        <taxon>Brassiceae</taxon>
        <taxon>Brassica</taxon>
    </lineage>
</organism>
<accession>A0ABQ7CT89</accession>
<dbReference type="InterPro" id="IPR001965">
    <property type="entry name" value="Znf_PHD"/>
</dbReference>
<sequence>MQGHSLTPIPTKVPNASPTAASMSSDMYGAAVLDACEQIKTRMELVATKLSGNSFAELASACYFQRIDLSAHGFYILPDVGFDWTSGKGTPFRYYTCGAAFAEVDIKLDLGYSLNHAIDIGQIEGAFVQGLGWVALEEVKWGDAAHKWIKPGNLLTCGPGNYKIPTVNDIPFNFNVSLLKMCDFDLDLHCAKRQPPNVIDNFETHPHKLILLKERTEFDCSAECGKASVGLTYKCDECDVAFHVDCVWHPATDHPTEVNHPYHSLHPLKLLTGEPPEYSDGTCRLCGREIDKELFYHCSSCNFTLDMPCVLNPPQKSLVGPKVHDHQLTLLPRLDSFTCNACGLKGDRSPYACFDCGFMIHQDCLGLPRVININRHDHRVSRTSVLGVVNSVCGVCRKKLDWTCGGFSCKRCPDYVVHSKCATRNDVWNGKELEGVPEEEEDTIHHFSHKEHYLRRIRGNGVLYEENKRCSACTHPIGLQSFYGCVDCDFSLHQNCAECPKRKRHVLHNERLTLDTNKDLEVFRCDACYRRSNGFMYKDGDKMLDVLCGSISEPFVHPSHPHHPLYYIPTENDDKICNGCNRREPHVLRCIEGDCGFALCFKCATQPKVVKHRVDDHPLSLCYGEEEEASGKYWCDICEKETDSKEWFYTCKDQRASLHRECVLGDSPGLMPRSLAKIWRKSYEVVLNNSVTRPLCKRCKDRCKYPIYFKLLGRTSETYFCSLYCAFLFH</sequence>
<evidence type="ECO:0000256" key="3">
    <source>
        <dbReference type="ARBA" id="ARBA00022771"/>
    </source>
</evidence>
<keyword evidence="3" id="KW-0863">Zinc-finger</keyword>
<gene>
    <name evidence="7" type="ORF">DY000_02010862</name>
</gene>
<keyword evidence="8" id="KW-1185">Reference proteome</keyword>
<feature type="domain" description="Zinc finger PHD-type" evidence="6">
    <location>
        <begin position="469"/>
        <end position="529"/>
    </location>
</feature>
<proteinExistence type="predicted"/>
<dbReference type="InterPro" id="IPR054483">
    <property type="entry name" value="DC1-like_CT"/>
</dbReference>
<dbReference type="InterPro" id="IPR004146">
    <property type="entry name" value="DC1"/>
</dbReference>
<protein>
    <recommendedName>
        <fullName evidence="6">Zinc finger PHD-type domain-containing protein</fullName>
    </recommendedName>
</protein>
<evidence type="ECO:0000256" key="1">
    <source>
        <dbReference type="ARBA" id="ARBA00022723"/>
    </source>
</evidence>
<reference evidence="7 8" key="1">
    <citation type="journal article" date="2020" name="BMC Genomics">
        <title>Intraspecific diversification of the crop wild relative Brassica cretica Lam. using demographic model selection.</title>
        <authorList>
            <person name="Kioukis A."/>
            <person name="Michalopoulou V.A."/>
            <person name="Briers L."/>
            <person name="Pirintsos S."/>
            <person name="Studholme D.J."/>
            <person name="Pavlidis P."/>
            <person name="Sarris P.F."/>
        </authorList>
    </citation>
    <scope>NUCLEOTIDE SEQUENCE [LARGE SCALE GENOMIC DNA]</scope>
    <source>
        <strain evidence="8">cv. PFS-1207/04</strain>
    </source>
</reference>
<dbReference type="Pfam" id="PF22926">
    <property type="entry name" value="C1-like_CT"/>
    <property type="match status" value="1"/>
</dbReference>
<feature type="region of interest" description="Disordered" evidence="5">
    <location>
        <begin position="1"/>
        <end position="20"/>
    </location>
</feature>
<name>A0ABQ7CT89_BRACR</name>
<dbReference type="EMBL" id="QGKV02000759">
    <property type="protein sequence ID" value="KAF3562786.1"/>
    <property type="molecule type" value="Genomic_DNA"/>
</dbReference>
<comment type="caution">
    <text evidence="7">The sequence shown here is derived from an EMBL/GenBank/DDBJ whole genome shotgun (WGS) entry which is preliminary data.</text>
</comment>
<dbReference type="PANTHER" id="PTHR32410">
    <property type="entry name" value="CYSTEINE/HISTIDINE-RICH C1 DOMAIN FAMILY PROTEIN"/>
    <property type="match status" value="1"/>
</dbReference>
<evidence type="ECO:0000256" key="4">
    <source>
        <dbReference type="ARBA" id="ARBA00022833"/>
    </source>
</evidence>
<dbReference type="SUPFAM" id="SSF56003">
    <property type="entry name" value="Molybdenum cofactor-binding domain"/>
    <property type="match status" value="1"/>
</dbReference>
<dbReference type="Pfam" id="PF03107">
    <property type="entry name" value="C1_2"/>
    <property type="match status" value="6"/>
</dbReference>
<keyword evidence="2" id="KW-0677">Repeat</keyword>
<dbReference type="InterPro" id="IPR046349">
    <property type="entry name" value="C1-like_sf"/>
</dbReference>
<keyword evidence="4" id="KW-0862">Zinc</keyword>
<dbReference type="PANTHER" id="PTHR32410:SF154">
    <property type="entry name" value="CHP-RICH ZINC FINGER PROTEIN-LIKE-RELATED"/>
    <property type="match status" value="1"/>
</dbReference>
<evidence type="ECO:0000313" key="8">
    <source>
        <dbReference type="Proteomes" id="UP000266723"/>
    </source>
</evidence>
<feature type="domain" description="Zinc finger PHD-type" evidence="6">
    <location>
        <begin position="219"/>
        <end position="302"/>
    </location>
</feature>
<evidence type="ECO:0000259" key="6">
    <source>
        <dbReference type="SMART" id="SM00249"/>
    </source>
</evidence>